<dbReference type="Proteomes" id="UP000673691">
    <property type="component" value="Unassembled WGS sequence"/>
</dbReference>
<dbReference type="EMBL" id="JAEFCI010002430">
    <property type="protein sequence ID" value="KAG5462243.1"/>
    <property type="molecule type" value="Genomic_DNA"/>
</dbReference>
<protein>
    <submittedName>
        <fullName evidence="2">Uncharacterized protein</fullName>
    </submittedName>
</protein>
<evidence type="ECO:0000313" key="2">
    <source>
        <dbReference type="EMBL" id="KAG5462243.1"/>
    </source>
</evidence>
<reference evidence="2 3" key="1">
    <citation type="journal article" name="Sci. Rep.">
        <title>Genome-scale phylogenetic analyses confirm Olpidium as the closest living zoosporic fungus to the non-flagellated, terrestrial fungi.</title>
        <authorList>
            <person name="Chang Y."/>
            <person name="Rochon D."/>
            <person name="Sekimoto S."/>
            <person name="Wang Y."/>
            <person name="Chovatia M."/>
            <person name="Sandor L."/>
            <person name="Salamov A."/>
            <person name="Grigoriev I.V."/>
            <person name="Stajich J.E."/>
            <person name="Spatafora J.W."/>
        </authorList>
    </citation>
    <scope>NUCLEOTIDE SEQUENCE [LARGE SCALE GENOMIC DNA]</scope>
    <source>
        <strain evidence="2">S191</strain>
    </source>
</reference>
<gene>
    <name evidence="2" type="ORF">BJ554DRAFT_5456</name>
</gene>
<sequence>MGGGRLGPVERGPKGKALSRAKAGTGNRRLSFLRQHCRPSNCVCSHSLSQERCAFVGAELVFVLPERVERAFVAIRRCRRHDGGPPPRPLFVEVRRRRRLADQLENLCDLLFPFHDDVLQIPVQERVLGGRVRDHVSGSDYARPVTFVEALQA</sequence>
<comment type="caution">
    <text evidence="2">The sequence shown here is derived from an EMBL/GenBank/DDBJ whole genome shotgun (WGS) entry which is preliminary data.</text>
</comment>
<evidence type="ECO:0000256" key="1">
    <source>
        <dbReference type="SAM" id="MobiDB-lite"/>
    </source>
</evidence>
<proteinExistence type="predicted"/>
<name>A0A8H8A085_9FUNG</name>
<accession>A0A8H8A085</accession>
<keyword evidence="3" id="KW-1185">Reference proteome</keyword>
<organism evidence="2 3">
    <name type="scientific">Olpidium bornovanus</name>
    <dbReference type="NCBI Taxonomy" id="278681"/>
    <lineage>
        <taxon>Eukaryota</taxon>
        <taxon>Fungi</taxon>
        <taxon>Fungi incertae sedis</taxon>
        <taxon>Olpidiomycota</taxon>
        <taxon>Olpidiomycotina</taxon>
        <taxon>Olpidiomycetes</taxon>
        <taxon>Olpidiales</taxon>
        <taxon>Olpidiaceae</taxon>
        <taxon>Olpidium</taxon>
    </lineage>
</organism>
<dbReference type="AlphaFoldDB" id="A0A8H8A085"/>
<evidence type="ECO:0000313" key="3">
    <source>
        <dbReference type="Proteomes" id="UP000673691"/>
    </source>
</evidence>
<feature type="region of interest" description="Disordered" evidence="1">
    <location>
        <begin position="1"/>
        <end position="23"/>
    </location>
</feature>